<evidence type="ECO:0000256" key="1">
    <source>
        <dbReference type="SAM" id="Phobius"/>
    </source>
</evidence>
<organism evidence="2 3">
    <name type="scientific">Symbiodinium natans</name>
    <dbReference type="NCBI Taxonomy" id="878477"/>
    <lineage>
        <taxon>Eukaryota</taxon>
        <taxon>Sar</taxon>
        <taxon>Alveolata</taxon>
        <taxon>Dinophyceae</taxon>
        <taxon>Suessiales</taxon>
        <taxon>Symbiodiniaceae</taxon>
        <taxon>Symbiodinium</taxon>
    </lineage>
</organism>
<sequence>MARRLRRPESFEDVKAEGLFRATTAPKLLANRGVLFVQGLPGLLAAGGLRPDKIPTMQEVQESGSRIFESTTCTERVDVFVSHRWGTARWAKYLNLCLYLNLSAAVACSLITWVLATAVMAFRTGSAGNLGDNPSLLPVLVYLPVGVFFLMFFLGQHAVHLFWPTSLWVDRACVHQTDHELKQRQIQALPVFVARSSSMLVLWDDEYFQRLWCQLELATFAKYGSLQKVYIFPLWLAPWLLSALLINLGAATGYHFLWYGLGDFLFSLALAVQGSIPEALSGLVTQVITITLFGSMMCLPASIPWAIACKAKLRSHELMLDQMANFDCRAAQCTEPADRPLVQQQVQHLFRAPGKQEANHMASFASSSSHSSEVDQIDDRSLDAFNGYVQGPLRSVVLENVGAKLHLPHGWCLLAGLPITFYSCVDILQCDEACVADNGFDTFFSYMGASTATWLVDIFLVFPTFYPVYLRMLKRAFSVQHECLQFILAIISAIVSLSYGYFCSGWVFGLVYLSVQHGLIGLLPLLALLVFLVLQHQCLFGRDRGGRQSSSDGTYRSLHAFDEFTI</sequence>
<keyword evidence="3" id="KW-1185">Reference proteome</keyword>
<dbReference type="EMBL" id="CAJNDS010002079">
    <property type="protein sequence ID" value="CAE7310139.1"/>
    <property type="molecule type" value="Genomic_DNA"/>
</dbReference>
<feature type="transmembrane region" description="Helical" evidence="1">
    <location>
        <begin position="514"/>
        <end position="534"/>
    </location>
</feature>
<feature type="transmembrane region" description="Helical" evidence="1">
    <location>
        <begin position="93"/>
        <end position="116"/>
    </location>
</feature>
<keyword evidence="1" id="KW-1133">Transmembrane helix</keyword>
<keyword evidence="1" id="KW-0812">Transmembrane</keyword>
<feature type="transmembrane region" description="Helical" evidence="1">
    <location>
        <begin position="283"/>
        <end position="307"/>
    </location>
</feature>
<accession>A0A812NF79</accession>
<gene>
    <name evidence="2" type="primary">Top3a</name>
    <name evidence="2" type="ORF">SNAT2548_LOCUS16290</name>
</gene>
<evidence type="ECO:0000313" key="2">
    <source>
        <dbReference type="EMBL" id="CAE7310139.1"/>
    </source>
</evidence>
<dbReference type="Proteomes" id="UP000604046">
    <property type="component" value="Unassembled WGS sequence"/>
</dbReference>
<evidence type="ECO:0000313" key="3">
    <source>
        <dbReference type="Proteomes" id="UP000604046"/>
    </source>
</evidence>
<dbReference type="OrthoDB" id="434624at2759"/>
<reference evidence="2" key="1">
    <citation type="submission" date="2021-02" db="EMBL/GenBank/DDBJ databases">
        <authorList>
            <person name="Dougan E. K."/>
            <person name="Rhodes N."/>
            <person name="Thang M."/>
            <person name="Chan C."/>
        </authorList>
    </citation>
    <scope>NUCLEOTIDE SEQUENCE</scope>
</reference>
<feature type="transmembrane region" description="Helical" evidence="1">
    <location>
        <begin position="229"/>
        <end position="250"/>
    </location>
</feature>
<feature type="transmembrane region" description="Helical" evidence="1">
    <location>
        <begin position="136"/>
        <end position="154"/>
    </location>
</feature>
<protein>
    <submittedName>
        <fullName evidence="2">Top3a protein</fullName>
    </submittedName>
</protein>
<feature type="transmembrane region" description="Helical" evidence="1">
    <location>
        <begin position="443"/>
        <end position="466"/>
    </location>
</feature>
<dbReference type="AlphaFoldDB" id="A0A812NF79"/>
<comment type="caution">
    <text evidence="2">The sequence shown here is derived from an EMBL/GenBank/DDBJ whole genome shotgun (WGS) entry which is preliminary data.</text>
</comment>
<keyword evidence="1" id="KW-0472">Membrane</keyword>
<proteinExistence type="predicted"/>
<name>A0A812NF79_9DINO</name>
<feature type="transmembrane region" description="Helical" evidence="1">
    <location>
        <begin position="486"/>
        <end position="508"/>
    </location>
</feature>